<dbReference type="SMART" id="SM00387">
    <property type="entry name" value="HATPase_c"/>
    <property type="match status" value="1"/>
</dbReference>
<feature type="repeat" description="TPR" evidence="7">
    <location>
        <begin position="264"/>
        <end position="297"/>
    </location>
</feature>
<evidence type="ECO:0000256" key="8">
    <source>
        <dbReference type="SAM" id="Coils"/>
    </source>
</evidence>
<dbReference type="InterPro" id="IPR004358">
    <property type="entry name" value="Sig_transdc_His_kin-like_C"/>
</dbReference>
<accession>A0A7D4CA73</accession>
<dbReference type="EMBL" id="CP041345">
    <property type="protein sequence ID" value="QKG80582.1"/>
    <property type="molecule type" value="Genomic_DNA"/>
</dbReference>
<keyword evidence="3" id="KW-0597">Phosphoprotein</keyword>
<feature type="repeat" description="TPR" evidence="7">
    <location>
        <begin position="224"/>
        <end position="257"/>
    </location>
</feature>
<dbReference type="InterPro" id="IPR005467">
    <property type="entry name" value="His_kinase_dom"/>
</dbReference>
<dbReference type="PROSITE" id="PS50005">
    <property type="entry name" value="TPR"/>
    <property type="match status" value="6"/>
</dbReference>
<dbReference type="GO" id="GO:0000155">
    <property type="term" value="F:phosphorelay sensor kinase activity"/>
    <property type="evidence" value="ECO:0007669"/>
    <property type="project" value="InterPro"/>
</dbReference>
<keyword evidence="10" id="KW-0732">Signal</keyword>
<comment type="catalytic activity">
    <reaction evidence="1">
        <text>ATP + protein L-histidine = ADP + protein N-phospho-L-histidine.</text>
        <dbReference type="EC" id="2.7.13.3"/>
    </reaction>
</comment>
<dbReference type="SMART" id="SM00388">
    <property type="entry name" value="HisKA"/>
    <property type="match status" value="1"/>
</dbReference>
<dbReference type="SMART" id="SM00028">
    <property type="entry name" value="TPR"/>
    <property type="match status" value="12"/>
</dbReference>
<feature type="repeat" description="TPR" evidence="7">
    <location>
        <begin position="344"/>
        <end position="377"/>
    </location>
</feature>
<evidence type="ECO:0000256" key="10">
    <source>
        <dbReference type="SAM" id="SignalP"/>
    </source>
</evidence>
<keyword evidence="6" id="KW-0902">Two-component regulatory system</keyword>
<feature type="transmembrane region" description="Helical" evidence="9">
    <location>
        <begin position="673"/>
        <end position="693"/>
    </location>
</feature>
<keyword evidence="9" id="KW-1133">Transmembrane helix</keyword>
<dbReference type="SUPFAM" id="SSF55874">
    <property type="entry name" value="ATPase domain of HSP90 chaperone/DNA topoisomerase II/histidine kinase"/>
    <property type="match status" value="1"/>
</dbReference>
<dbReference type="Pfam" id="PF00512">
    <property type="entry name" value="HisKA"/>
    <property type="match status" value="1"/>
</dbReference>
<dbReference type="EC" id="2.7.13.3" evidence="2"/>
<dbReference type="PROSITE" id="PS50293">
    <property type="entry name" value="TPR_REGION"/>
    <property type="match status" value="1"/>
</dbReference>
<sequence length="954" mass="107799">MHKAIILINIIAQMLFFKHLNATDFNTDSIVNQVKIYSTENPELAAVYCHKIFTQFKNNPNDTLAFSYHIAMSDYKKGIGLTNDALAHADTALNIANSMQNYSWSISAMLTKSSILTTSGNYSEAFKVIEKAKTLSLRTKKPENIIQCYLNYGDIYKELGRSKEAIEKKNEATALAKKYNTKLAESYKSLGSTQFYFGLYQDALKSYYEGLIAAEHLLDTSQIISITKNIGLIYRELGDFDKALTQLNDAMLLAQKTNKISEIAEILNIIGGVYIKFSRPKQALSYYNQSLALREKLNLKQSCIKTLSNLARTYLKLRQNDDAIKALQRAINLSKEVGDPITEANTQTDMGNTFLQLGNYAQALKQYLIALKIRQSYGKAEDIAKSMINIALVYRNLGLTQNALKYALDAKKTLENLEVKPDLKIYVFRNLGNIYLDKKDYAQAIAAYQKALELSEKKGDDILLTSILKNIAQAYLDWGNIRKARNTASQAAKIAIRNNQNQVLADIYNTLGNVEKKAKNYDLAIRHFTNAAQKYKSSANPTGEALCYRKIGEIYTIKKDFELAYNFINTSISTGWKIKNPYLVAYGFKSLYELEYKKENYKKALEYYQKHISIKDSIENAKHNESNLEAHINLELDKTKNEIKLIEAEVESLRTKVQLDKERIKKQKAQRNFLITIVLLLLFIAATTVFFYIQKKKLSQFQQEKYDELARINNELNRYRKELEQTIKTKDKLFSIIAHDLRSPFTGLLGFSEILSQKADELSIEEVKDYSHNIYLSASNILMLTENLLHWAKSQSGRIKLAPTKIDIQNLINDAIAVASIAAKEKNIQIQHSIKEPYKLIADYDTLLTVIRNLLSNAIKFTPSGGKVSVDVSKEMNSLKIKISDTGVGIEPENLSKLFKLDGYTTKGTNSESGTGLGLIICKEFTEANGGKIEVASTIGKGTTFTITLTLKND</sequence>
<dbReference type="SUPFAM" id="SSF47384">
    <property type="entry name" value="Homodimeric domain of signal transducing histidine kinase"/>
    <property type="match status" value="1"/>
</dbReference>
<dbReference type="CDD" id="cd00082">
    <property type="entry name" value="HisKA"/>
    <property type="match status" value="1"/>
</dbReference>
<evidence type="ECO:0000256" key="7">
    <source>
        <dbReference type="PROSITE-ProRule" id="PRU00339"/>
    </source>
</evidence>
<feature type="coiled-coil region" evidence="8">
    <location>
        <begin position="702"/>
        <end position="729"/>
    </location>
</feature>
<organism evidence="12 13">
    <name type="scientific">Tenuifilum thalassicum</name>
    <dbReference type="NCBI Taxonomy" id="2590900"/>
    <lineage>
        <taxon>Bacteria</taxon>
        <taxon>Pseudomonadati</taxon>
        <taxon>Bacteroidota</taxon>
        <taxon>Bacteroidia</taxon>
        <taxon>Bacteroidales</taxon>
        <taxon>Tenuifilaceae</taxon>
        <taxon>Tenuifilum</taxon>
    </lineage>
</organism>
<keyword evidence="5" id="KW-0418">Kinase</keyword>
<protein>
    <recommendedName>
        <fullName evidence="2">histidine kinase</fullName>
        <ecNumber evidence="2">2.7.13.3</ecNumber>
    </recommendedName>
</protein>
<evidence type="ECO:0000313" key="13">
    <source>
        <dbReference type="Proteomes" id="UP000500961"/>
    </source>
</evidence>
<dbReference type="InterPro" id="IPR050736">
    <property type="entry name" value="Sensor_HK_Regulatory"/>
</dbReference>
<feature type="signal peptide" evidence="10">
    <location>
        <begin position="1"/>
        <end position="22"/>
    </location>
</feature>
<evidence type="ECO:0000256" key="5">
    <source>
        <dbReference type="ARBA" id="ARBA00022777"/>
    </source>
</evidence>
<keyword evidence="9" id="KW-0812">Transmembrane</keyword>
<dbReference type="InterPro" id="IPR011990">
    <property type="entry name" value="TPR-like_helical_dom_sf"/>
</dbReference>
<dbReference type="Pfam" id="PF02518">
    <property type="entry name" value="HATPase_c"/>
    <property type="match status" value="1"/>
</dbReference>
<reference evidence="12 13" key="1">
    <citation type="submission" date="2019-07" db="EMBL/GenBank/DDBJ databases">
        <title>Thalassofilum flectens gen. nov., sp. nov., a novel moderate thermophilic anaerobe from a shallow sea hot spring in Kunashir Island (Russia), representing a new family in the order Bacteroidales, and proposal of Thalassofilacea fam. nov.</title>
        <authorList>
            <person name="Kochetkova T.V."/>
            <person name="Podosokorskaya O.A."/>
            <person name="Novikov A."/>
            <person name="Elcheninov A.G."/>
            <person name="Toshchakov S.V."/>
            <person name="Kublanov I.V."/>
        </authorList>
    </citation>
    <scope>NUCLEOTIDE SEQUENCE [LARGE SCALE GENOMIC DNA]</scope>
    <source>
        <strain evidence="12 13">38-H</strain>
    </source>
</reference>
<dbReference type="KEGG" id="ttz:FHG85_09970"/>
<dbReference type="InterPro" id="IPR036097">
    <property type="entry name" value="HisK_dim/P_sf"/>
</dbReference>
<keyword evidence="13" id="KW-1185">Reference proteome</keyword>
<dbReference type="Gene3D" id="3.30.565.10">
    <property type="entry name" value="Histidine kinase-like ATPase, C-terminal domain"/>
    <property type="match status" value="1"/>
</dbReference>
<dbReference type="InterPro" id="IPR003661">
    <property type="entry name" value="HisK_dim/P_dom"/>
</dbReference>
<feature type="repeat" description="TPR" evidence="7">
    <location>
        <begin position="425"/>
        <end position="458"/>
    </location>
</feature>
<proteinExistence type="predicted"/>
<evidence type="ECO:0000256" key="9">
    <source>
        <dbReference type="SAM" id="Phobius"/>
    </source>
</evidence>
<dbReference type="InterPro" id="IPR003594">
    <property type="entry name" value="HATPase_dom"/>
</dbReference>
<keyword evidence="8" id="KW-0175">Coiled coil</keyword>
<dbReference type="PANTHER" id="PTHR43711">
    <property type="entry name" value="TWO-COMPONENT HISTIDINE KINASE"/>
    <property type="match status" value="1"/>
</dbReference>
<feature type="repeat" description="TPR" evidence="7">
    <location>
        <begin position="304"/>
        <end position="337"/>
    </location>
</feature>
<gene>
    <name evidence="12" type="ORF">FHG85_09970</name>
</gene>
<dbReference type="PANTHER" id="PTHR43711:SF31">
    <property type="entry name" value="HISTIDINE KINASE"/>
    <property type="match status" value="1"/>
</dbReference>
<dbReference type="Proteomes" id="UP000500961">
    <property type="component" value="Chromosome"/>
</dbReference>
<dbReference type="PROSITE" id="PS50109">
    <property type="entry name" value="HIS_KIN"/>
    <property type="match status" value="1"/>
</dbReference>
<dbReference type="Pfam" id="PF13424">
    <property type="entry name" value="TPR_12"/>
    <property type="match status" value="4"/>
</dbReference>
<keyword evidence="7" id="KW-0802">TPR repeat</keyword>
<feature type="domain" description="Histidine kinase" evidence="11">
    <location>
        <begin position="736"/>
        <end position="953"/>
    </location>
</feature>
<dbReference type="SUPFAM" id="SSF48452">
    <property type="entry name" value="TPR-like"/>
    <property type="match status" value="4"/>
</dbReference>
<keyword evidence="4" id="KW-0808">Transferase</keyword>
<evidence type="ECO:0000256" key="1">
    <source>
        <dbReference type="ARBA" id="ARBA00000085"/>
    </source>
</evidence>
<dbReference type="Pfam" id="PF13176">
    <property type="entry name" value="TPR_7"/>
    <property type="match status" value="1"/>
</dbReference>
<dbReference type="PRINTS" id="PR00344">
    <property type="entry name" value="BCTRLSENSOR"/>
</dbReference>
<keyword evidence="9" id="KW-0472">Membrane</keyword>
<evidence type="ECO:0000256" key="6">
    <source>
        <dbReference type="ARBA" id="ARBA00023012"/>
    </source>
</evidence>
<dbReference type="Gene3D" id="1.10.287.130">
    <property type="match status" value="1"/>
</dbReference>
<evidence type="ECO:0000256" key="4">
    <source>
        <dbReference type="ARBA" id="ARBA00022679"/>
    </source>
</evidence>
<name>A0A7D4CA73_9BACT</name>
<dbReference type="Gene3D" id="1.25.40.10">
    <property type="entry name" value="Tetratricopeptide repeat domain"/>
    <property type="match status" value="4"/>
</dbReference>
<feature type="repeat" description="TPR" evidence="7">
    <location>
        <begin position="505"/>
        <end position="538"/>
    </location>
</feature>
<dbReference type="InterPro" id="IPR019734">
    <property type="entry name" value="TPR_rpt"/>
</dbReference>
<evidence type="ECO:0000259" key="11">
    <source>
        <dbReference type="PROSITE" id="PS50109"/>
    </source>
</evidence>
<dbReference type="InterPro" id="IPR036890">
    <property type="entry name" value="HATPase_C_sf"/>
</dbReference>
<dbReference type="AlphaFoldDB" id="A0A7D4CA73"/>
<feature type="coiled-coil region" evidence="8">
    <location>
        <begin position="629"/>
        <end position="670"/>
    </location>
</feature>
<evidence type="ECO:0000256" key="3">
    <source>
        <dbReference type="ARBA" id="ARBA00022553"/>
    </source>
</evidence>
<evidence type="ECO:0000256" key="2">
    <source>
        <dbReference type="ARBA" id="ARBA00012438"/>
    </source>
</evidence>
<feature type="chain" id="PRO_5029828573" description="histidine kinase" evidence="10">
    <location>
        <begin position="23"/>
        <end position="954"/>
    </location>
</feature>
<dbReference type="FunFam" id="3.30.565.10:FF:000006">
    <property type="entry name" value="Sensor histidine kinase WalK"/>
    <property type="match status" value="1"/>
</dbReference>
<evidence type="ECO:0000313" key="12">
    <source>
        <dbReference type="EMBL" id="QKG80582.1"/>
    </source>
</evidence>